<dbReference type="PROSITE" id="PS50076">
    <property type="entry name" value="DNAJ_2"/>
    <property type="match status" value="1"/>
</dbReference>
<dbReference type="Proteomes" id="UP000639772">
    <property type="component" value="Chromosome 6"/>
</dbReference>
<dbReference type="SUPFAM" id="SSF46565">
    <property type="entry name" value="Chaperone J-domain"/>
    <property type="match status" value="1"/>
</dbReference>
<feature type="region of interest" description="Disordered" evidence="2">
    <location>
        <begin position="142"/>
        <end position="161"/>
    </location>
</feature>
<dbReference type="InterPro" id="IPR002939">
    <property type="entry name" value="DnaJ_C"/>
</dbReference>
<dbReference type="SUPFAM" id="SSF49493">
    <property type="entry name" value="HSP40/DnaJ peptide-binding domain"/>
    <property type="match status" value="2"/>
</dbReference>
<dbReference type="Gene3D" id="2.60.260.20">
    <property type="entry name" value="Urease metallochaperone UreE, N-terminal domain"/>
    <property type="match status" value="2"/>
</dbReference>
<dbReference type="GO" id="GO:0051082">
    <property type="term" value="F:unfolded protein binding"/>
    <property type="evidence" value="ECO:0007669"/>
    <property type="project" value="InterPro"/>
</dbReference>
<dbReference type="AlphaFoldDB" id="A0A835QTS0"/>
<dbReference type="PRINTS" id="PR00625">
    <property type="entry name" value="JDOMAIN"/>
</dbReference>
<dbReference type="FunFam" id="2.60.260.20:FF:000030">
    <property type="entry name" value="DNAJ heat shock family protein"/>
    <property type="match status" value="1"/>
</dbReference>
<dbReference type="PANTHER" id="PTHR24078">
    <property type="entry name" value="DNAJ HOMOLOG SUBFAMILY C MEMBER"/>
    <property type="match status" value="1"/>
</dbReference>
<evidence type="ECO:0000313" key="4">
    <source>
        <dbReference type="EMBL" id="KAG0477718.1"/>
    </source>
</evidence>
<dbReference type="GO" id="GO:0051087">
    <property type="term" value="F:protein-folding chaperone binding"/>
    <property type="evidence" value="ECO:0007669"/>
    <property type="project" value="TreeGrafter"/>
</dbReference>
<gene>
    <name evidence="4" type="ORF">HPP92_012437</name>
</gene>
<dbReference type="Gene3D" id="1.10.287.110">
    <property type="entry name" value="DnaJ domain"/>
    <property type="match status" value="1"/>
</dbReference>
<reference evidence="4 5" key="1">
    <citation type="journal article" date="2020" name="Nat. Food">
        <title>A phased Vanilla planifolia genome enables genetic improvement of flavour and production.</title>
        <authorList>
            <person name="Hasing T."/>
            <person name="Tang H."/>
            <person name="Brym M."/>
            <person name="Khazi F."/>
            <person name="Huang T."/>
            <person name="Chambers A.H."/>
        </authorList>
    </citation>
    <scope>NUCLEOTIDE SEQUENCE [LARGE SCALE GENOMIC DNA]</scope>
    <source>
        <tissue evidence="4">Leaf</tissue>
    </source>
</reference>
<keyword evidence="1" id="KW-0143">Chaperone</keyword>
<sequence>MGVDYYNILKVNRNATNEDLKKAYRRLAMVWHPDKHRNDKQAAETRFKQISEAYDILSDPQKRAIYDEFGEEGLKGMAPSGSRGATKCSTSSSVPSNFQFNPRNAEDIFAEAFQNDFESEYMNRSKSTRFQTDRTFNRQRSEYHHGSYGQSFNAQTESKDQRAPAIENKLACSLEELYVGSTRKIKISRNVIISNGRSISRPEILTIEVKPGWKKGTKITFPMMGNEAPNTIPADLVFVIDEKPHDIYTRIGNDLVVRYTLSLVEALGGTTIKLRTLDNRDLEVNVSNIVSPGSEMTVPNEGMPITREPGRKGNLVIKFEVKFPSSLTKEQREGIKRILGC</sequence>
<dbReference type="GO" id="GO:0005783">
    <property type="term" value="C:endoplasmic reticulum"/>
    <property type="evidence" value="ECO:0007669"/>
    <property type="project" value="UniProtKB-ARBA"/>
</dbReference>
<dbReference type="InterPro" id="IPR008971">
    <property type="entry name" value="HSP40/DnaJ_pept-bd"/>
</dbReference>
<dbReference type="InterPro" id="IPR051339">
    <property type="entry name" value="DnaJ_subfamily_B"/>
</dbReference>
<dbReference type="InterPro" id="IPR018253">
    <property type="entry name" value="DnaJ_domain_CS"/>
</dbReference>
<comment type="caution">
    <text evidence="4">The sequence shown here is derived from an EMBL/GenBank/DDBJ whole genome shotgun (WGS) entry which is preliminary data.</text>
</comment>
<dbReference type="CDD" id="cd06257">
    <property type="entry name" value="DnaJ"/>
    <property type="match status" value="1"/>
</dbReference>
<dbReference type="FunFam" id="1.10.287.110:FF:000020">
    <property type="entry name" value="DnaJ subfamily B member 13"/>
    <property type="match status" value="1"/>
</dbReference>
<evidence type="ECO:0000313" key="5">
    <source>
        <dbReference type="Proteomes" id="UP000639772"/>
    </source>
</evidence>
<dbReference type="OrthoDB" id="550424at2759"/>
<dbReference type="PROSITE" id="PS00636">
    <property type="entry name" value="DNAJ_1"/>
    <property type="match status" value="1"/>
</dbReference>
<evidence type="ECO:0000259" key="3">
    <source>
        <dbReference type="PROSITE" id="PS50076"/>
    </source>
</evidence>
<dbReference type="Pfam" id="PF01556">
    <property type="entry name" value="DnaJ_C"/>
    <property type="match status" value="1"/>
</dbReference>
<dbReference type="FunFam" id="2.60.260.20:FF:000002">
    <property type="entry name" value="Dnaj homolog subfamily b member"/>
    <property type="match status" value="1"/>
</dbReference>
<evidence type="ECO:0000256" key="2">
    <source>
        <dbReference type="SAM" id="MobiDB-lite"/>
    </source>
</evidence>
<feature type="domain" description="J" evidence="3">
    <location>
        <begin position="4"/>
        <end position="70"/>
    </location>
</feature>
<name>A0A835QTS0_VANPL</name>
<dbReference type="PANTHER" id="PTHR24078:SF553">
    <property type="entry name" value="DNAJ HOMOLOG SUBFAMILY B MEMBER 5"/>
    <property type="match status" value="1"/>
</dbReference>
<organism evidence="4 5">
    <name type="scientific">Vanilla planifolia</name>
    <name type="common">Vanilla</name>
    <dbReference type="NCBI Taxonomy" id="51239"/>
    <lineage>
        <taxon>Eukaryota</taxon>
        <taxon>Viridiplantae</taxon>
        <taxon>Streptophyta</taxon>
        <taxon>Embryophyta</taxon>
        <taxon>Tracheophyta</taxon>
        <taxon>Spermatophyta</taxon>
        <taxon>Magnoliopsida</taxon>
        <taxon>Liliopsida</taxon>
        <taxon>Asparagales</taxon>
        <taxon>Orchidaceae</taxon>
        <taxon>Vanilloideae</taxon>
        <taxon>Vanilleae</taxon>
        <taxon>Vanilla</taxon>
    </lineage>
</organism>
<protein>
    <recommendedName>
        <fullName evidence="3">J domain-containing protein</fullName>
    </recommendedName>
</protein>
<dbReference type="EMBL" id="JADCNM010000006">
    <property type="protein sequence ID" value="KAG0477718.1"/>
    <property type="molecule type" value="Genomic_DNA"/>
</dbReference>
<dbReference type="InterPro" id="IPR001623">
    <property type="entry name" value="DnaJ_domain"/>
</dbReference>
<evidence type="ECO:0000256" key="1">
    <source>
        <dbReference type="ARBA" id="ARBA00023186"/>
    </source>
</evidence>
<accession>A0A835QTS0</accession>
<dbReference type="Pfam" id="PF00226">
    <property type="entry name" value="DnaJ"/>
    <property type="match status" value="1"/>
</dbReference>
<dbReference type="GO" id="GO:0005829">
    <property type="term" value="C:cytosol"/>
    <property type="evidence" value="ECO:0007669"/>
    <property type="project" value="TreeGrafter"/>
</dbReference>
<dbReference type="SMART" id="SM00271">
    <property type="entry name" value="DnaJ"/>
    <property type="match status" value="1"/>
</dbReference>
<dbReference type="InterPro" id="IPR036869">
    <property type="entry name" value="J_dom_sf"/>
</dbReference>
<proteinExistence type="predicted"/>
<dbReference type="CDD" id="cd10747">
    <property type="entry name" value="DnaJ_C"/>
    <property type="match status" value="1"/>
</dbReference>
<dbReference type="GO" id="GO:0006457">
    <property type="term" value="P:protein folding"/>
    <property type="evidence" value="ECO:0007669"/>
    <property type="project" value="InterPro"/>
</dbReference>